<comment type="caution">
    <text evidence="10">The sequence shown here is derived from an EMBL/GenBank/DDBJ whole genome shotgun (WGS) entry which is preliminary data.</text>
</comment>
<keyword evidence="7" id="KW-0873">Pyrrolidone carboxylic acid</keyword>
<keyword evidence="11" id="KW-1185">Reference proteome</keyword>
<name>A0AAW1VD22_9CUCU</name>
<evidence type="ECO:0000256" key="6">
    <source>
        <dbReference type="ARBA" id="ARBA00022815"/>
    </source>
</evidence>
<gene>
    <name evidence="10" type="ORF">WA026_010401</name>
</gene>
<keyword evidence="4" id="KW-0372">Hormone</keyword>
<protein>
    <recommendedName>
        <fullName evidence="12">Adipokinetic hormone</fullName>
    </recommendedName>
</protein>
<evidence type="ECO:0008006" key="12">
    <source>
        <dbReference type="Google" id="ProtNLM"/>
    </source>
</evidence>
<evidence type="ECO:0000256" key="9">
    <source>
        <dbReference type="SAM" id="SignalP"/>
    </source>
</evidence>
<evidence type="ECO:0000256" key="7">
    <source>
        <dbReference type="ARBA" id="ARBA00023283"/>
    </source>
</evidence>
<dbReference type="InterPro" id="IPR002047">
    <property type="entry name" value="Adipokinetic_hormone_CS"/>
</dbReference>
<keyword evidence="6" id="KW-0027">Amidation</keyword>
<dbReference type="EMBL" id="JARQZJ010000125">
    <property type="protein sequence ID" value="KAK9890298.1"/>
    <property type="molecule type" value="Genomic_DNA"/>
</dbReference>
<dbReference type="PROSITE" id="PS00256">
    <property type="entry name" value="AKH"/>
    <property type="match status" value="1"/>
</dbReference>
<dbReference type="GO" id="GO:0005179">
    <property type="term" value="F:hormone activity"/>
    <property type="evidence" value="ECO:0007669"/>
    <property type="project" value="UniProtKB-KW"/>
</dbReference>
<evidence type="ECO:0000256" key="1">
    <source>
        <dbReference type="ARBA" id="ARBA00004613"/>
    </source>
</evidence>
<evidence type="ECO:0000313" key="11">
    <source>
        <dbReference type="Proteomes" id="UP001431783"/>
    </source>
</evidence>
<reference evidence="10 11" key="1">
    <citation type="submission" date="2023-03" db="EMBL/GenBank/DDBJ databases">
        <title>Genome insight into feeding habits of ladybird beetles.</title>
        <authorList>
            <person name="Li H.-S."/>
            <person name="Huang Y.-H."/>
            <person name="Pang H."/>
        </authorList>
    </citation>
    <scope>NUCLEOTIDE SEQUENCE [LARGE SCALE GENOMIC DNA]</scope>
    <source>
        <strain evidence="10">SYSU_2023b</strain>
        <tissue evidence="10">Whole body</tissue>
    </source>
</reference>
<proteinExistence type="inferred from homology"/>
<comment type="subcellular location">
    <subcellularLocation>
        <location evidence="1">Secreted</location>
    </subcellularLocation>
</comment>
<comment type="similarity">
    <text evidence="2">Belongs to the AKH/HRTH/RPCH family.</text>
</comment>
<organism evidence="10 11">
    <name type="scientific">Henosepilachna vigintioctopunctata</name>
    <dbReference type="NCBI Taxonomy" id="420089"/>
    <lineage>
        <taxon>Eukaryota</taxon>
        <taxon>Metazoa</taxon>
        <taxon>Ecdysozoa</taxon>
        <taxon>Arthropoda</taxon>
        <taxon>Hexapoda</taxon>
        <taxon>Insecta</taxon>
        <taxon>Pterygota</taxon>
        <taxon>Neoptera</taxon>
        <taxon>Endopterygota</taxon>
        <taxon>Coleoptera</taxon>
        <taxon>Polyphaga</taxon>
        <taxon>Cucujiformia</taxon>
        <taxon>Coccinelloidea</taxon>
        <taxon>Coccinellidae</taxon>
        <taxon>Epilachninae</taxon>
        <taxon>Epilachnini</taxon>
        <taxon>Henosepilachna</taxon>
    </lineage>
</organism>
<evidence type="ECO:0000256" key="4">
    <source>
        <dbReference type="ARBA" id="ARBA00022702"/>
    </source>
</evidence>
<dbReference type="InterPro" id="IPR010475">
    <property type="entry name" value="AKH/RPCH_hormone"/>
</dbReference>
<dbReference type="Pfam" id="PF06377">
    <property type="entry name" value="Adipokin_hormo"/>
    <property type="match status" value="1"/>
</dbReference>
<keyword evidence="5 9" id="KW-0732">Signal</keyword>
<dbReference type="AlphaFoldDB" id="A0AAW1VD22"/>
<feature type="signal peptide" evidence="9">
    <location>
        <begin position="1"/>
        <end position="20"/>
    </location>
</feature>
<evidence type="ECO:0000256" key="3">
    <source>
        <dbReference type="ARBA" id="ARBA00022525"/>
    </source>
</evidence>
<sequence length="72" mass="8260">MHRSVLLVFAAICFWSMCTAQLNFTPNWGKRGSSIPENLDNCRSSMMDTIMVIYKVIENEAQKLIQCEKMAN</sequence>
<dbReference type="GO" id="GO:0005576">
    <property type="term" value="C:extracellular region"/>
    <property type="evidence" value="ECO:0007669"/>
    <property type="project" value="UniProtKB-SubCell"/>
</dbReference>
<feature type="chain" id="PRO_5043676974" description="Adipokinetic hormone" evidence="9">
    <location>
        <begin position="21"/>
        <end position="72"/>
    </location>
</feature>
<dbReference type="GO" id="GO:0007218">
    <property type="term" value="P:neuropeptide signaling pathway"/>
    <property type="evidence" value="ECO:0007669"/>
    <property type="project" value="UniProtKB-KW"/>
</dbReference>
<dbReference type="Proteomes" id="UP001431783">
    <property type="component" value="Unassembled WGS sequence"/>
</dbReference>
<evidence type="ECO:0000256" key="5">
    <source>
        <dbReference type="ARBA" id="ARBA00022729"/>
    </source>
</evidence>
<evidence type="ECO:0000256" key="2">
    <source>
        <dbReference type="ARBA" id="ARBA00006145"/>
    </source>
</evidence>
<accession>A0AAW1VD22</accession>
<evidence type="ECO:0000313" key="10">
    <source>
        <dbReference type="EMBL" id="KAK9890298.1"/>
    </source>
</evidence>
<keyword evidence="8" id="KW-0527">Neuropeptide</keyword>
<keyword evidence="3" id="KW-0964">Secreted</keyword>
<evidence type="ECO:0000256" key="8">
    <source>
        <dbReference type="ARBA" id="ARBA00023320"/>
    </source>
</evidence>